<dbReference type="EMBL" id="MU827786">
    <property type="protein sequence ID" value="KAJ7333568.1"/>
    <property type="molecule type" value="Genomic_DNA"/>
</dbReference>
<dbReference type="GO" id="GO:0005524">
    <property type="term" value="F:ATP binding"/>
    <property type="evidence" value="ECO:0007669"/>
    <property type="project" value="UniProtKB-KW"/>
</dbReference>
<dbReference type="OrthoDB" id="6500128at2759"/>
<accession>A0A9X0CEY8</accession>
<keyword evidence="3" id="KW-0812">Transmembrane</keyword>
<dbReference type="Gene3D" id="1.20.1560.10">
    <property type="entry name" value="ABC transporter type 1, transmembrane domain"/>
    <property type="match status" value="1"/>
</dbReference>
<evidence type="ECO:0000256" key="7">
    <source>
        <dbReference type="ARBA" id="ARBA00023136"/>
    </source>
</evidence>
<organism evidence="8 9">
    <name type="scientific">Desmophyllum pertusum</name>
    <dbReference type="NCBI Taxonomy" id="174260"/>
    <lineage>
        <taxon>Eukaryota</taxon>
        <taxon>Metazoa</taxon>
        <taxon>Cnidaria</taxon>
        <taxon>Anthozoa</taxon>
        <taxon>Hexacorallia</taxon>
        <taxon>Scleractinia</taxon>
        <taxon>Caryophylliina</taxon>
        <taxon>Caryophylliidae</taxon>
        <taxon>Desmophyllum</taxon>
    </lineage>
</organism>
<keyword evidence="6" id="KW-1133">Transmembrane helix</keyword>
<dbReference type="SUPFAM" id="SSF90123">
    <property type="entry name" value="ABC transporter transmembrane region"/>
    <property type="match status" value="1"/>
</dbReference>
<gene>
    <name evidence="8" type="ORF">OS493_017106</name>
</gene>
<evidence type="ECO:0000256" key="4">
    <source>
        <dbReference type="ARBA" id="ARBA00022741"/>
    </source>
</evidence>
<dbReference type="PANTHER" id="PTHR24223">
    <property type="entry name" value="ATP-BINDING CASSETTE SUB-FAMILY C"/>
    <property type="match status" value="1"/>
</dbReference>
<evidence type="ECO:0000256" key="3">
    <source>
        <dbReference type="ARBA" id="ARBA00022692"/>
    </source>
</evidence>
<dbReference type="PANTHER" id="PTHR24223:SF456">
    <property type="entry name" value="MULTIDRUG RESISTANCE-ASSOCIATED PROTEIN LETHAL(2)03659"/>
    <property type="match status" value="1"/>
</dbReference>
<keyword evidence="5" id="KW-0067">ATP-binding</keyword>
<evidence type="ECO:0000256" key="5">
    <source>
        <dbReference type="ARBA" id="ARBA00022840"/>
    </source>
</evidence>
<evidence type="ECO:0008006" key="10">
    <source>
        <dbReference type="Google" id="ProtNLM"/>
    </source>
</evidence>
<dbReference type="InterPro" id="IPR050173">
    <property type="entry name" value="ABC_transporter_C-like"/>
</dbReference>
<keyword evidence="9" id="KW-1185">Reference proteome</keyword>
<comment type="subcellular location">
    <subcellularLocation>
        <location evidence="1">Membrane</location>
        <topology evidence="1">Multi-pass membrane protein</topology>
    </subcellularLocation>
</comment>
<dbReference type="AlphaFoldDB" id="A0A9X0CEY8"/>
<dbReference type="InterPro" id="IPR036640">
    <property type="entry name" value="ABC1_TM_sf"/>
</dbReference>
<proteinExistence type="inferred from homology"/>
<evidence type="ECO:0000256" key="6">
    <source>
        <dbReference type="ARBA" id="ARBA00022989"/>
    </source>
</evidence>
<comment type="similarity">
    <text evidence="2">Belongs to the ABC transporter superfamily. ABCC family. Conjugate transporter (TC 3.A.1.208) subfamily.</text>
</comment>
<evidence type="ECO:0000256" key="1">
    <source>
        <dbReference type="ARBA" id="ARBA00004141"/>
    </source>
</evidence>
<sequence>MEKHPYSPLSQGKEIDEGTTKKPGFLSHLMFSWLSPTMKLGYSRPLEETDVPLTAVGQEDTADLTLKLQTALNAEPPAEDQGRKKQLWRCLLRVIGPLDYATFICTMLGDSVCRFVQPVLLSLLLWNLSNNPEGVTRWSFVLAAGIAFTLFLQPFFKSHCEYVANVIAAKVRSSLRGIVYQKVPFKF</sequence>
<keyword evidence="4" id="KW-0547">Nucleotide-binding</keyword>
<protein>
    <recommendedName>
        <fullName evidence="10">ABC transmembrane type-1 domain-containing protein</fullName>
    </recommendedName>
</protein>
<name>A0A9X0CEY8_9CNID</name>
<dbReference type="Proteomes" id="UP001163046">
    <property type="component" value="Unassembled WGS sequence"/>
</dbReference>
<keyword evidence="7" id="KW-0472">Membrane</keyword>
<evidence type="ECO:0000313" key="8">
    <source>
        <dbReference type="EMBL" id="KAJ7333568.1"/>
    </source>
</evidence>
<reference evidence="8" key="1">
    <citation type="submission" date="2023-01" db="EMBL/GenBank/DDBJ databases">
        <title>Genome assembly of the deep-sea coral Lophelia pertusa.</title>
        <authorList>
            <person name="Herrera S."/>
            <person name="Cordes E."/>
        </authorList>
    </citation>
    <scope>NUCLEOTIDE SEQUENCE</scope>
    <source>
        <strain evidence="8">USNM1676648</strain>
        <tissue evidence="8">Polyp</tissue>
    </source>
</reference>
<dbReference type="GO" id="GO:0016020">
    <property type="term" value="C:membrane"/>
    <property type="evidence" value="ECO:0007669"/>
    <property type="project" value="UniProtKB-SubCell"/>
</dbReference>
<evidence type="ECO:0000256" key="2">
    <source>
        <dbReference type="ARBA" id="ARBA00009726"/>
    </source>
</evidence>
<comment type="caution">
    <text evidence="8">The sequence shown here is derived from an EMBL/GenBank/DDBJ whole genome shotgun (WGS) entry which is preliminary data.</text>
</comment>
<dbReference type="GO" id="GO:0042626">
    <property type="term" value="F:ATPase-coupled transmembrane transporter activity"/>
    <property type="evidence" value="ECO:0007669"/>
    <property type="project" value="TreeGrafter"/>
</dbReference>
<evidence type="ECO:0000313" key="9">
    <source>
        <dbReference type="Proteomes" id="UP001163046"/>
    </source>
</evidence>